<organism evidence="5 6">
    <name type="scientific">Xylanimonas ulmi</name>
    <dbReference type="NCBI Taxonomy" id="228973"/>
    <lineage>
        <taxon>Bacteria</taxon>
        <taxon>Bacillati</taxon>
        <taxon>Actinomycetota</taxon>
        <taxon>Actinomycetes</taxon>
        <taxon>Micrococcales</taxon>
        <taxon>Promicromonosporaceae</taxon>
        <taxon>Xylanimonas</taxon>
    </lineage>
</organism>
<dbReference type="Proteomes" id="UP000293852">
    <property type="component" value="Unassembled WGS sequence"/>
</dbReference>
<dbReference type="GO" id="GO:0005886">
    <property type="term" value="C:plasma membrane"/>
    <property type="evidence" value="ECO:0007669"/>
    <property type="project" value="TreeGrafter"/>
</dbReference>
<evidence type="ECO:0000259" key="4">
    <source>
        <dbReference type="SMART" id="SM00563"/>
    </source>
</evidence>
<dbReference type="PANTHER" id="PTHR10434:SF55">
    <property type="entry name" value="POSSIBLE ACYLTRANSFERASE"/>
    <property type="match status" value="1"/>
</dbReference>
<comment type="caution">
    <text evidence="5">The sequence shown here is derived from an EMBL/GenBank/DDBJ whole genome shotgun (WGS) entry which is preliminary data.</text>
</comment>
<sequence>MIAHSVARPDSRAYRAIAWLVRHLMFLVARYEWTGDENLPKSGGFIAAANHATEIDALTFAHYLYDHGYEPRILAKRGLFTTPVIGSILRATRMIPVDRGTADAGRSLDAARHELGDGACVAIFPEGTITRDPDLWPMEGKTGLARIALATRLPVIPVAQWGAGDLLARYGRVLRPFPRKRVKLQAGPAVDLSDLYDRPQNAATLREATTRVLDAITTELEALRGEKAPAARFDLRKHPEYEKKQTVYPPVERP</sequence>
<dbReference type="SMART" id="SM00563">
    <property type="entry name" value="PlsC"/>
    <property type="match status" value="1"/>
</dbReference>
<evidence type="ECO:0000256" key="2">
    <source>
        <dbReference type="ARBA" id="ARBA00023315"/>
    </source>
</evidence>
<reference evidence="5 6" key="1">
    <citation type="submission" date="2019-02" db="EMBL/GenBank/DDBJ databases">
        <title>Sequencing the genomes of 1000 actinobacteria strains.</title>
        <authorList>
            <person name="Klenk H.-P."/>
        </authorList>
    </citation>
    <scope>NUCLEOTIDE SEQUENCE [LARGE SCALE GENOMIC DNA]</scope>
    <source>
        <strain evidence="5 6">DSM 16932</strain>
    </source>
</reference>
<dbReference type="AlphaFoldDB" id="A0A4Q7M3Z2"/>
<gene>
    <name evidence="5" type="ORF">EV386_1916</name>
</gene>
<name>A0A4Q7M3Z2_9MICO</name>
<feature type="compositionally biased region" description="Basic and acidic residues" evidence="3">
    <location>
        <begin position="234"/>
        <end position="245"/>
    </location>
</feature>
<keyword evidence="1 5" id="KW-0808">Transferase</keyword>
<dbReference type="SUPFAM" id="SSF69593">
    <property type="entry name" value="Glycerol-3-phosphate (1)-acyltransferase"/>
    <property type="match status" value="1"/>
</dbReference>
<accession>A0A4Q7M3Z2</accession>
<evidence type="ECO:0000313" key="6">
    <source>
        <dbReference type="Proteomes" id="UP000293852"/>
    </source>
</evidence>
<dbReference type="Pfam" id="PF01553">
    <property type="entry name" value="Acyltransferase"/>
    <property type="match status" value="1"/>
</dbReference>
<proteinExistence type="predicted"/>
<dbReference type="GO" id="GO:0003841">
    <property type="term" value="F:1-acylglycerol-3-phosphate O-acyltransferase activity"/>
    <property type="evidence" value="ECO:0007669"/>
    <property type="project" value="TreeGrafter"/>
</dbReference>
<dbReference type="CDD" id="cd07989">
    <property type="entry name" value="LPLAT_AGPAT-like"/>
    <property type="match status" value="1"/>
</dbReference>
<evidence type="ECO:0000256" key="3">
    <source>
        <dbReference type="SAM" id="MobiDB-lite"/>
    </source>
</evidence>
<dbReference type="PANTHER" id="PTHR10434">
    <property type="entry name" value="1-ACYL-SN-GLYCEROL-3-PHOSPHATE ACYLTRANSFERASE"/>
    <property type="match status" value="1"/>
</dbReference>
<keyword evidence="6" id="KW-1185">Reference proteome</keyword>
<feature type="region of interest" description="Disordered" evidence="3">
    <location>
        <begin position="234"/>
        <end position="254"/>
    </location>
</feature>
<protein>
    <submittedName>
        <fullName evidence="5">1-acyl-sn-glycerol-3-phosphate acyltransferase</fullName>
    </submittedName>
</protein>
<dbReference type="RefSeq" id="WP_423218969.1">
    <property type="nucleotide sequence ID" value="NZ_SGWX01000001.1"/>
</dbReference>
<dbReference type="EMBL" id="SGWX01000001">
    <property type="protein sequence ID" value="RZS61607.1"/>
    <property type="molecule type" value="Genomic_DNA"/>
</dbReference>
<evidence type="ECO:0000256" key="1">
    <source>
        <dbReference type="ARBA" id="ARBA00022679"/>
    </source>
</evidence>
<dbReference type="InterPro" id="IPR002123">
    <property type="entry name" value="Plipid/glycerol_acylTrfase"/>
</dbReference>
<keyword evidence="2 5" id="KW-0012">Acyltransferase</keyword>
<evidence type="ECO:0000313" key="5">
    <source>
        <dbReference type="EMBL" id="RZS61607.1"/>
    </source>
</evidence>
<dbReference type="GO" id="GO:0006654">
    <property type="term" value="P:phosphatidic acid biosynthetic process"/>
    <property type="evidence" value="ECO:0007669"/>
    <property type="project" value="TreeGrafter"/>
</dbReference>
<feature type="domain" description="Phospholipid/glycerol acyltransferase" evidence="4">
    <location>
        <begin position="45"/>
        <end position="163"/>
    </location>
</feature>